<sequence length="542" mass="58648">GAMGSKQFDYIIIGGGSAGAVVANRLSEDSGTSVLLLEAGGSDMHPFTRIPAGSALAIASPKFNWMYDVEPDPSRDGRVDIWPAGKVLGGGSSINGMMFVRGNAWDYDLWAQKGATGWDYAGVLPYFRKMESYALGSDDWRGGQGPQHVDRTRVPNELTDLWVKSAEKIGIRRNDDLNGASQEGVGYCDASQKDGWRHSTAQAYIRGIKGKRANFTLELKAFVERIIIEGGRAVGVRYSKNGRGMEVRARKGVVLSAGAIASPKLLLLSGIGPAEELAQHEIPMVVDSPDVGANLQEHPAVIMSFHVNKPSLGANRNPVSDLLHGMNFIFRGRGPLTTGIGHAQALVKTDDRYAAPNVQLIISPFSYDFDERGPKLYNKPSVGLAVGLARPESRGTVRLKSADPKDKPLINYPLLGEQSEVDQMVAGCRILRKIAHAEPFRDVLVDERLPGAEVESDAELERYIRQFAFPMYHVSCSCRMGSDPASVVDPELRVRGVSGLWVVDASVMPTLPAGNINASAIMIGERGADLIKQQAKTPETVQ</sequence>
<evidence type="ECO:0000256" key="4">
    <source>
        <dbReference type="ARBA" id="ARBA00022827"/>
    </source>
</evidence>
<feature type="binding site" evidence="10">
    <location>
        <position position="17"/>
    </location>
    <ligand>
        <name>FAD</name>
        <dbReference type="ChEBI" id="CHEBI:57692"/>
    </ligand>
</feature>
<feature type="binding site" evidence="10">
    <location>
        <position position="517"/>
    </location>
    <ligand>
        <name>FAD</name>
        <dbReference type="ChEBI" id="CHEBI:57692"/>
    </ligand>
</feature>
<evidence type="ECO:0000259" key="7">
    <source>
        <dbReference type="PROSITE" id="PS00623"/>
    </source>
</evidence>
<dbReference type="GO" id="GO:0050660">
    <property type="term" value="F:flavin adenine dinucleotide binding"/>
    <property type="evidence" value="ECO:0007669"/>
    <property type="project" value="InterPro"/>
</dbReference>
<evidence type="ECO:0000256" key="2">
    <source>
        <dbReference type="ARBA" id="ARBA00010790"/>
    </source>
</evidence>
<keyword evidence="4 5" id="KW-0274">FAD</keyword>
<dbReference type="InterPro" id="IPR000172">
    <property type="entry name" value="GMC_OxRdtase_N"/>
</dbReference>
<keyword evidence="10" id="KW-0002">3D-structure</keyword>
<protein>
    <submittedName>
        <fullName evidence="9">Chloramphenicol-inactivating oxidoreductase</fullName>
    </submittedName>
</protein>
<dbReference type="InterPro" id="IPR036188">
    <property type="entry name" value="FAD/NAD-bd_sf"/>
</dbReference>
<feature type="binding site" evidence="5">
    <location>
        <position position="87"/>
    </location>
    <ligand>
        <name>FAD</name>
        <dbReference type="ChEBI" id="CHEBI:57692"/>
    </ligand>
</feature>
<feature type="binding site" evidence="10">
    <location>
        <position position="18"/>
    </location>
    <ligand>
        <name>FAD</name>
        <dbReference type="ChEBI" id="CHEBI:57692"/>
    </ligand>
</feature>
<keyword evidence="3 6" id="KW-0285">Flavoprotein</keyword>
<proteinExistence type="evidence at protein level"/>
<evidence type="ECO:0000313" key="9">
    <source>
        <dbReference type="PDB" id="8B7S"/>
    </source>
</evidence>
<dbReference type="InterPro" id="IPR007867">
    <property type="entry name" value="GMC_OxRtase_C"/>
</dbReference>
<name>A0A9X9ZA80_9SPHN</name>
<feature type="binding site" evidence="5 10">
    <location>
        <position position="223"/>
    </location>
    <ligand>
        <name>FAD</name>
        <dbReference type="ChEBI" id="CHEBI:57692"/>
    </ligand>
</feature>
<dbReference type="SUPFAM" id="SSF51905">
    <property type="entry name" value="FAD/NAD(P)-binding domain"/>
    <property type="match status" value="1"/>
</dbReference>
<dbReference type="GO" id="GO:0016614">
    <property type="term" value="F:oxidoreductase activity, acting on CH-OH group of donors"/>
    <property type="evidence" value="ECO:0007669"/>
    <property type="project" value="InterPro"/>
</dbReference>
<evidence type="ECO:0000256" key="3">
    <source>
        <dbReference type="ARBA" id="ARBA00022630"/>
    </source>
</evidence>
<dbReference type="PANTHER" id="PTHR11552">
    <property type="entry name" value="GLUCOSE-METHANOL-CHOLINE GMC OXIDOREDUCTASE"/>
    <property type="match status" value="1"/>
</dbReference>
<evidence type="ECO:0007829" key="10">
    <source>
        <dbReference type="PDB" id="8B7S"/>
    </source>
</evidence>
<dbReference type="InterPro" id="IPR012132">
    <property type="entry name" value="GMC_OxRdtase"/>
</dbReference>
<evidence type="ECO:0000259" key="8">
    <source>
        <dbReference type="PROSITE" id="PS00624"/>
    </source>
</evidence>
<dbReference type="PROSITE" id="PS00624">
    <property type="entry name" value="GMC_OXRED_2"/>
    <property type="match status" value="1"/>
</dbReference>
<feature type="binding site" evidence="10">
    <location>
        <position position="65"/>
    </location>
    <ligand>
        <name>FAD</name>
        <dbReference type="ChEBI" id="CHEBI:57692"/>
    </ligand>
</feature>
<feature type="domain" description="Glucose-methanol-choline oxidoreductase N-terminal" evidence="8">
    <location>
        <begin position="258"/>
        <end position="272"/>
    </location>
</feature>
<dbReference type="SUPFAM" id="SSF54373">
    <property type="entry name" value="FAD-linked reductases, C-terminal domain"/>
    <property type="match status" value="1"/>
</dbReference>
<feature type="binding site" evidence="10">
    <location>
        <position position="505"/>
    </location>
    <ligand>
        <name>FAD</name>
        <dbReference type="ChEBI" id="CHEBI:57692"/>
    </ligand>
</feature>
<feature type="binding site" evidence="10">
    <location>
        <position position="38"/>
    </location>
    <ligand>
        <name>FAD</name>
        <dbReference type="ChEBI" id="CHEBI:57692"/>
    </ligand>
</feature>
<evidence type="ECO:0000256" key="5">
    <source>
        <dbReference type="PIRSR" id="PIRSR000137-2"/>
    </source>
</evidence>
<comment type="similarity">
    <text evidence="2 6">Belongs to the GMC oxidoreductase family.</text>
</comment>
<dbReference type="Pfam" id="PF05199">
    <property type="entry name" value="GMC_oxred_C"/>
    <property type="match status" value="1"/>
</dbReference>
<organism evidence="9">
    <name type="scientific">Novosphingobium sp. B 225</name>
    <dbReference type="NCBI Taxonomy" id="1961849"/>
    <lineage>
        <taxon>Bacteria</taxon>
        <taxon>Pseudomonadati</taxon>
        <taxon>Pseudomonadota</taxon>
        <taxon>Alphaproteobacteria</taxon>
        <taxon>Sphingomonadales</taxon>
        <taxon>Sphingomonadaceae</taxon>
        <taxon>Novosphingobium</taxon>
    </lineage>
</organism>
<dbReference type="AlphaFoldDB" id="A0A9X9ZA80"/>
<feature type="domain" description="Glucose-methanol-choline oxidoreductase N-terminal" evidence="7">
    <location>
        <begin position="85"/>
        <end position="108"/>
    </location>
</feature>
<dbReference type="PDB" id="8B7S">
    <property type="method" value="X-ray"/>
    <property type="resolution" value="2.10 A"/>
    <property type="chains" value="A=1-542"/>
</dbReference>
<dbReference type="Gene3D" id="3.30.560.10">
    <property type="entry name" value="Glucose Oxidase, domain 3"/>
    <property type="match status" value="1"/>
</dbReference>
<dbReference type="PANTHER" id="PTHR11552:SF147">
    <property type="entry name" value="CHOLINE DEHYDROGENASE, MITOCHONDRIAL"/>
    <property type="match status" value="1"/>
</dbReference>
<dbReference type="SMR" id="A0A9X9ZA80"/>
<reference evidence="10" key="1">
    <citation type="journal article" date="2023" name="ChemBioChem">
        <title>Bacterial Dehydrogenases Facilitate Oxidative Inactivation and Bioremediation of Chloramphenicol.</title>
        <authorList>
            <person name="Zhang L."/>
            <person name="Toplak M."/>
            <person name="Saleem-Batcha R."/>
            <person name="Hoing L."/>
            <person name="Jakob R."/>
            <person name="Jehmlich N."/>
            <person name="von Bergen M."/>
            <person name="Maier T."/>
            <person name="Teufel R."/>
        </authorList>
    </citation>
    <scope>X-RAY CRYSTALLOGRAPHY (2.10 ANGSTROMS) IN COMPLEX WITH FAD</scope>
</reference>
<dbReference type="Pfam" id="PF00732">
    <property type="entry name" value="GMC_oxred_N"/>
    <property type="match status" value="1"/>
</dbReference>
<keyword evidence="10" id="KW-0547">Nucleotide-binding</keyword>
<dbReference type="PIRSF" id="PIRSF000137">
    <property type="entry name" value="Alcohol_oxidase"/>
    <property type="match status" value="1"/>
</dbReference>
<evidence type="ECO:0000256" key="1">
    <source>
        <dbReference type="ARBA" id="ARBA00001974"/>
    </source>
</evidence>
<dbReference type="PROSITE" id="PS00623">
    <property type="entry name" value="GMC_OXRED_1"/>
    <property type="match status" value="1"/>
</dbReference>
<evidence type="ECO:0000256" key="6">
    <source>
        <dbReference type="RuleBase" id="RU003968"/>
    </source>
</evidence>
<accession>A0A9X9ZA80</accession>
<comment type="cofactor">
    <cofactor evidence="1 5">
        <name>FAD</name>
        <dbReference type="ChEBI" id="CHEBI:57692"/>
    </cofactor>
</comment>
<dbReference type="Gene3D" id="3.50.50.60">
    <property type="entry name" value="FAD/NAD(P)-binding domain"/>
    <property type="match status" value="1"/>
</dbReference>